<organism evidence="19 20">
    <name type="scientific">Albula goreensis</name>
    <dbReference type="NCBI Taxonomy" id="1534307"/>
    <lineage>
        <taxon>Eukaryota</taxon>
        <taxon>Metazoa</taxon>
        <taxon>Chordata</taxon>
        <taxon>Craniata</taxon>
        <taxon>Vertebrata</taxon>
        <taxon>Euteleostomi</taxon>
        <taxon>Actinopterygii</taxon>
        <taxon>Neopterygii</taxon>
        <taxon>Teleostei</taxon>
        <taxon>Albuliformes</taxon>
        <taxon>Albulidae</taxon>
        <taxon>Albula</taxon>
    </lineage>
</organism>
<dbReference type="EC" id="3.4.19.12" evidence="17"/>
<evidence type="ECO:0000256" key="12">
    <source>
        <dbReference type="ARBA" id="ARBA00023136"/>
    </source>
</evidence>
<proteinExistence type="inferred from homology"/>
<dbReference type="GO" id="GO:0004843">
    <property type="term" value="F:cysteine-type deubiquitinase activity"/>
    <property type="evidence" value="ECO:0007669"/>
    <property type="project" value="UniProtKB-EC"/>
</dbReference>
<keyword evidence="6 17" id="KW-0645">Protease</keyword>
<keyword evidence="11" id="KW-0007">Acetylation</keyword>
<keyword evidence="10" id="KW-0256">Endoplasmic reticulum</keyword>
<dbReference type="PANTHER" id="PTHR10589:SF19">
    <property type="entry name" value="UBIQUITIN CARBOXYL-TERMINAL HYDROLASE ISOZYME L1"/>
    <property type="match status" value="1"/>
</dbReference>
<accession>A0A8T3CF85</accession>
<evidence type="ECO:0000256" key="4">
    <source>
        <dbReference type="ARBA" id="ARBA00022490"/>
    </source>
</evidence>
<comment type="caution">
    <text evidence="16">Lacks conserved residue(s) required for the propagation of feature annotation.</text>
</comment>
<evidence type="ECO:0000256" key="2">
    <source>
        <dbReference type="ARBA" id="ARBA00004496"/>
    </source>
</evidence>
<dbReference type="PANTHER" id="PTHR10589">
    <property type="entry name" value="UBIQUITIN CARBOXYL-TERMINAL HYDROLASE"/>
    <property type="match status" value="1"/>
</dbReference>
<keyword evidence="20" id="KW-1185">Reference proteome</keyword>
<evidence type="ECO:0000256" key="16">
    <source>
        <dbReference type="PROSITE-ProRule" id="PRU01393"/>
    </source>
</evidence>
<evidence type="ECO:0000256" key="9">
    <source>
        <dbReference type="ARBA" id="ARBA00022807"/>
    </source>
</evidence>
<evidence type="ECO:0000256" key="7">
    <source>
        <dbReference type="ARBA" id="ARBA00022786"/>
    </source>
</evidence>
<evidence type="ECO:0000256" key="3">
    <source>
        <dbReference type="ARBA" id="ARBA00004628"/>
    </source>
</evidence>
<name>A0A8T3CF85_9TELE</name>
<keyword evidence="4" id="KW-0963">Cytoplasm</keyword>
<gene>
    <name evidence="19" type="ORF">AGOR_G00234280</name>
</gene>
<feature type="domain" description="UCH catalytic" evidence="18">
    <location>
        <begin position="1"/>
        <end position="99"/>
    </location>
</feature>
<sequence>MSVDDRAKHLESNKEIHIVHDEVAAEGQCQVDPDKVNFHFISIVAVGGQLYELDGRLNFPVNHGPTTEDSFIKDAAQICRQFTEREKTEVRFSAVALCRT</sequence>
<evidence type="ECO:0000256" key="17">
    <source>
        <dbReference type="RuleBase" id="RU361215"/>
    </source>
</evidence>
<evidence type="ECO:0000256" key="15">
    <source>
        <dbReference type="ARBA" id="ARBA00023289"/>
    </source>
</evidence>
<evidence type="ECO:0000256" key="10">
    <source>
        <dbReference type="ARBA" id="ARBA00022824"/>
    </source>
</evidence>
<keyword evidence="9 17" id="KW-0788">Thiol protease</keyword>
<dbReference type="SUPFAM" id="SSF54001">
    <property type="entry name" value="Cysteine proteinases"/>
    <property type="match status" value="1"/>
</dbReference>
<keyword evidence="12" id="KW-0472">Membrane</keyword>
<comment type="catalytic activity">
    <reaction evidence="1 17">
        <text>Thiol-dependent hydrolysis of ester, thioester, amide, peptide and isopeptide bonds formed by the C-terminal Gly of ubiquitin (a 76-residue protein attached to proteins as an intracellular targeting signal).</text>
        <dbReference type="EC" id="3.4.19.12"/>
    </reaction>
</comment>
<dbReference type="GO" id="GO:0006511">
    <property type="term" value="P:ubiquitin-dependent protein catabolic process"/>
    <property type="evidence" value="ECO:0007669"/>
    <property type="project" value="UniProtKB-UniRule"/>
</dbReference>
<dbReference type="Gene3D" id="3.40.532.10">
    <property type="entry name" value="Peptidase C12, ubiquitin carboxyl-terminal hydrolase"/>
    <property type="match status" value="1"/>
</dbReference>
<dbReference type="InterPro" id="IPR038765">
    <property type="entry name" value="Papain-like_cys_pep_sf"/>
</dbReference>
<evidence type="ECO:0000256" key="6">
    <source>
        <dbReference type="ARBA" id="ARBA00022670"/>
    </source>
</evidence>
<evidence type="ECO:0000256" key="14">
    <source>
        <dbReference type="ARBA" id="ARBA00023288"/>
    </source>
</evidence>
<evidence type="ECO:0000256" key="11">
    <source>
        <dbReference type="ARBA" id="ARBA00022990"/>
    </source>
</evidence>
<keyword evidence="5" id="KW-0597">Phosphoprotein</keyword>
<evidence type="ECO:0000256" key="5">
    <source>
        <dbReference type="ARBA" id="ARBA00022553"/>
    </source>
</evidence>
<comment type="similarity">
    <text evidence="16 17">Belongs to the peptidase C12 family.</text>
</comment>
<dbReference type="Pfam" id="PF01088">
    <property type="entry name" value="Peptidase_C12"/>
    <property type="match status" value="1"/>
</dbReference>
<keyword evidence="14" id="KW-0449">Lipoprotein</keyword>
<dbReference type="PRINTS" id="PR00707">
    <property type="entry name" value="UBCTHYDRLASE"/>
</dbReference>
<keyword evidence="13" id="KW-0325">Glycoprotein</keyword>
<keyword evidence="15" id="KW-0636">Prenylation</keyword>
<dbReference type="InterPro" id="IPR001578">
    <property type="entry name" value="Peptidase_C12_UCH"/>
</dbReference>
<reference evidence="19" key="1">
    <citation type="submission" date="2021-01" db="EMBL/GenBank/DDBJ databases">
        <authorList>
            <person name="Zahm M."/>
            <person name="Roques C."/>
            <person name="Cabau C."/>
            <person name="Klopp C."/>
            <person name="Donnadieu C."/>
            <person name="Jouanno E."/>
            <person name="Lampietro C."/>
            <person name="Louis A."/>
            <person name="Herpin A."/>
            <person name="Echchiki A."/>
            <person name="Berthelot C."/>
            <person name="Parey E."/>
            <person name="Roest-Crollius H."/>
            <person name="Braasch I."/>
            <person name="Postlethwait J."/>
            <person name="Bobe J."/>
            <person name="Montfort J."/>
            <person name="Bouchez O."/>
            <person name="Begum T."/>
            <person name="Mejri S."/>
            <person name="Adams A."/>
            <person name="Chen W.-J."/>
            <person name="Guiguen Y."/>
        </authorList>
    </citation>
    <scope>NUCLEOTIDE SEQUENCE</scope>
    <source>
        <tissue evidence="19">Blood</tissue>
    </source>
</reference>
<dbReference type="PROSITE" id="PS52048">
    <property type="entry name" value="UCH_DOMAIN"/>
    <property type="match status" value="1"/>
</dbReference>
<keyword evidence="8 17" id="KW-0378">Hydrolase</keyword>
<evidence type="ECO:0000313" key="19">
    <source>
        <dbReference type="EMBL" id="KAI1883703.1"/>
    </source>
</evidence>
<dbReference type="GO" id="GO:0005789">
    <property type="term" value="C:endoplasmic reticulum membrane"/>
    <property type="evidence" value="ECO:0007669"/>
    <property type="project" value="UniProtKB-SubCell"/>
</dbReference>
<dbReference type="EMBL" id="JAERUA010000023">
    <property type="protein sequence ID" value="KAI1883703.1"/>
    <property type="molecule type" value="Genomic_DNA"/>
</dbReference>
<evidence type="ECO:0000256" key="8">
    <source>
        <dbReference type="ARBA" id="ARBA00022801"/>
    </source>
</evidence>
<comment type="caution">
    <text evidence="19">The sequence shown here is derived from an EMBL/GenBank/DDBJ whole genome shotgun (WGS) entry which is preliminary data.</text>
</comment>
<comment type="subcellular location">
    <subcellularLocation>
        <location evidence="2">Cytoplasm</location>
    </subcellularLocation>
    <subcellularLocation>
        <location evidence="3">Endoplasmic reticulum membrane</location>
        <topology evidence="3">Lipid-anchor</topology>
    </subcellularLocation>
</comment>
<dbReference type="OrthoDB" id="427186at2759"/>
<dbReference type="InterPro" id="IPR036959">
    <property type="entry name" value="Peptidase_C12_UCH_sf"/>
</dbReference>
<dbReference type="Proteomes" id="UP000829720">
    <property type="component" value="Unassembled WGS sequence"/>
</dbReference>
<evidence type="ECO:0000259" key="18">
    <source>
        <dbReference type="PROSITE" id="PS52048"/>
    </source>
</evidence>
<evidence type="ECO:0000256" key="1">
    <source>
        <dbReference type="ARBA" id="ARBA00000707"/>
    </source>
</evidence>
<evidence type="ECO:0000256" key="13">
    <source>
        <dbReference type="ARBA" id="ARBA00023180"/>
    </source>
</evidence>
<dbReference type="GO" id="GO:0016579">
    <property type="term" value="P:protein deubiquitination"/>
    <property type="evidence" value="ECO:0007669"/>
    <property type="project" value="TreeGrafter"/>
</dbReference>
<dbReference type="AlphaFoldDB" id="A0A8T3CF85"/>
<protein>
    <recommendedName>
        <fullName evidence="17">Ubiquitin carboxyl-terminal hydrolase</fullName>
        <ecNumber evidence="17">3.4.19.12</ecNumber>
    </recommendedName>
</protein>
<keyword evidence="7 17" id="KW-0833">Ubl conjugation pathway</keyword>
<evidence type="ECO:0000313" key="20">
    <source>
        <dbReference type="Proteomes" id="UP000829720"/>
    </source>
</evidence>